<dbReference type="Pfam" id="PF02892">
    <property type="entry name" value="zf-BED"/>
    <property type="match status" value="1"/>
</dbReference>
<dbReference type="InParanoid" id="A0A6I9SL10"/>
<dbReference type="OrthoDB" id="749890at2759"/>
<gene>
    <name evidence="11" type="primary">LOC105059810</name>
</gene>
<dbReference type="PROSITE" id="PS50808">
    <property type="entry name" value="ZF_BED"/>
    <property type="match status" value="2"/>
</dbReference>
<dbReference type="KEGG" id="egu:105059810"/>
<dbReference type="InterPro" id="IPR003656">
    <property type="entry name" value="Znf_BED"/>
</dbReference>
<dbReference type="Proteomes" id="UP000504607">
    <property type="component" value="Chromosome 1"/>
</dbReference>
<evidence type="ECO:0000256" key="4">
    <source>
        <dbReference type="ARBA" id="ARBA00022833"/>
    </source>
</evidence>
<feature type="compositionally biased region" description="Basic and acidic residues" evidence="8">
    <location>
        <begin position="264"/>
        <end position="278"/>
    </location>
</feature>
<keyword evidence="5" id="KW-0238">DNA-binding</keyword>
<dbReference type="PANTHER" id="PTHR46951">
    <property type="entry name" value="BED-TYPE DOMAIN-CONTAINING PROTEIN"/>
    <property type="match status" value="1"/>
</dbReference>
<accession>A0A6I9SL10</accession>
<evidence type="ECO:0000256" key="2">
    <source>
        <dbReference type="ARBA" id="ARBA00022723"/>
    </source>
</evidence>
<dbReference type="PANTHER" id="PTHR46951:SF2">
    <property type="entry name" value="BED-TYPE DOMAIN-CONTAINING PROTEIN"/>
    <property type="match status" value="1"/>
</dbReference>
<evidence type="ECO:0000256" key="8">
    <source>
        <dbReference type="SAM" id="MobiDB-lite"/>
    </source>
</evidence>
<keyword evidence="10" id="KW-1185">Reference proteome</keyword>
<feature type="region of interest" description="Disordered" evidence="8">
    <location>
        <begin position="236"/>
        <end position="282"/>
    </location>
</feature>
<dbReference type="Pfam" id="PF04937">
    <property type="entry name" value="DUF659"/>
    <property type="match status" value="1"/>
</dbReference>
<feature type="compositionally biased region" description="Polar residues" evidence="8">
    <location>
        <begin position="239"/>
        <end position="248"/>
    </location>
</feature>
<dbReference type="InterPro" id="IPR012337">
    <property type="entry name" value="RNaseH-like_sf"/>
</dbReference>
<feature type="region of interest" description="Disordered" evidence="8">
    <location>
        <begin position="839"/>
        <end position="882"/>
    </location>
</feature>
<evidence type="ECO:0000313" key="10">
    <source>
        <dbReference type="Proteomes" id="UP000504607"/>
    </source>
</evidence>
<evidence type="ECO:0000256" key="3">
    <source>
        <dbReference type="ARBA" id="ARBA00022771"/>
    </source>
</evidence>
<dbReference type="GeneID" id="105059810"/>
<dbReference type="Pfam" id="PF05699">
    <property type="entry name" value="Dimer_Tnp_hAT"/>
    <property type="match status" value="1"/>
</dbReference>
<evidence type="ECO:0000256" key="6">
    <source>
        <dbReference type="ARBA" id="ARBA00023242"/>
    </source>
</evidence>
<dbReference type="RefSeq" id="XP_010941564.1">
    <property type="nucleotide sequence ID" value="XM_010943262.3"/>
</dbReference>
<dbReference type="SUPFAM" id="SSF53098">
    <property type="entry name" value="Ribonuclease H-like"/>
    <property type="match status" value="1"/>
</dbReference>
<feature type="domain" description="BED-type" evidence="9">
    <location>
        <begin position="158"/>
        <end position="215"/>
    </location>
</feature>
<evidence type="ECO:0000259" key="9">
    <source>
        <dbReference type="PROSITE" id="PS50808"/>
    </source>
</evidence>
<dbReference type="InterPro" id="IPR008906">
    <property type="entry name" value="HATC_C_dom"/>
</dbReference>
<dbReference type="InterPro" id="IPR007021">
    <property type="entry name" value="DUF659"/>
</dbReference>
<dbReference type="AlphaFoldDB" id="A0A6I9SL10"/>
<evidence type="ECO:0000313" key="11">
    <source>
        <dbReference type="RefSeq" id="XP_010941564.1"/>
    </source>
</evidence>
<evidence type="ECO:0000256" key="5">
    <source>
        <dbReference type="ARBA" id="ARBA00023125"/>
    </source>
</evidence>
<feature type="domain" description="BED-type" evidence="9">
    <location>
        <begin position="3"/>
        <end position="59"/>
    </location>
</feature>
<sequence>MPRPPDIGWQHGTMIGGHRHHVQCNYCHRTMIGGITRFKKHLASKRGEIKGCEAVPKEVRETIRKHLATLKPRRPSKKKLRRIEEGAILVPISTNGNMETDASDPDETNTRQELLTLQEAEIHSPKSSDQQFIVGTREFFDAFSTISCKDEQGLAPPRATDLGWAHGMMVNGDRQKIQCKYCLKVILGGGISRLKQHLAGERGNIAPCEKVPDDIRTQMQQHLGFKVLERLKKQKDSEAVTSSTQQSRDGYDSEILNAISTREGSGERRGKEVDEGSPNKRKRIKKLHIPQASTIALATVQHTFASQESIDHADIAVAKFMYDTGIPFNAANSIYFQRMADAIATAGPGYKMPSYHSLRGKLLNRCVHEVGDICNELRKSWEVTGCTVMADRWMDKTSRVVINFFIYCPKGTMFLKSVDASDIENTSEGLLSLFDSIVQDVGPRNVVNFITDSAPCYKAAGRALMKKYKTFFWSVCANHCIELMLKGLGEMDEVNGLLAKAKKICQLTYNSAWVLNLLREKTEGRDLIQHAMTEFVMNFLTLQNIVSVRDSLQQIFTSTNWEQSSLSKQRVGMDVMRIVLDPQFWESCTKIMKVSKPLITVLNLLDSRERPSMGYLHDSMEKAKKEIISAFDNKESDYLPYLEVIGHVRDELHSPLYAAAYYLNPSIYFSPTFSINNVIQKGLLDCIETLEPDLTAQDNITKHKAFYEDAVGDFSRPVALRGRESLSPATWWSLYASDYPDLQRFAVRILSQTCSITTSDRTVTMNESVHSSKNRLEQERLNDLALVHYNLRLQERQPLALVSKALPRGEDDPVCSEGRIHNAGAWIVDPEVLEGGGINRMDVALPSDPAPAREVSNSGNGNLGDDDGGANECNKGDGSVDS</sequence>
<proteinExistence type="predicted"/>
<evidence type="ECO:0000256" key="7">
    <source>
        <dbReference type="PROSITE-ProRule" id="PRU00027"/>
    </source>
</evidence>
<keyword evidence="4" id="KW-0862">Zinc</keyword>
<dbReference type="GO" id="GO:0008270">
    <property type="term" value="F:zinc ion binding"/>
    <property type="evidence" value="ECO:0007669"/>
    <property type="project" value="UniProtKB-KW"/>
</dbReference>
<evidence type="ECO:0000256" key="1">
    <source>
        <dbReference type="ARBA" id="ARBA00004123"/>
    </source>
</evidence>
<comment type="subcellular location">
    <subcellularLocation>
        <location evidence="1">Nucleus</location>
    </subcellularLocation>
</comment>
<organism evidence="10 11">
    <name type="scientific">Elaeis guineensis var. tenera</name>
    <name type="common">Oil palm</name>
    <dbReference type="NCBI Taxonomy" id="51953"/>
    <lineage>
        <taxon>Eukaryota</taxon>
        <taxon>Viridiplantae</taxon>
        <taxon>Streptophyta</taxon>
        <taxon>Embryophyta</taxon>
        <taxon>Tracheophyta</taxon>
        <taxon>Spermatophyta</taxon>
        <taxon>Magnoliopsida</taxon>
        <taxon>Liliopsida</taxon>
        <taxon>Arecaceae</taxon>
        <taxon>Arecoideae</taxon>
        <taxon>Cocoseae</taxon>
        <taxon>Elaeidinae</taxon>
        <taxon>Elaeis</taxon>
    </lineage>
</organism>
<dbReference type="GO" id="GO:0005634">
    <property type="term" value="C:nucleus"/>
    <property type="evidence" value="ECO:0007669"/>
    <property type="project" value="UniProtKB-SubCell"/>
</dbReference>
<keyword evidence="3 7" id="KW-0863">Zinc-finger</keyword>
<dbReference type="GO" id="GO:0003677">
    <property type="term" value="F:DNA binding"/>
    <property type="evidence" value="ECO:0007669"/>
    <property type="project" value="UniProtKB-KW"/>
</dbReference>
<dbReference type="GO" id="GO:0046983">
    <property type="term" value="F:protein dimerization activity"/>
    <property type="evidence" value="ECO:0007669"/>
    <property type="project" value="InterPro"/>
</dbReference>
<keyword evidence="2" id="KW-0479">Metal-binding</keyword>
<name>A0A6I9SL10_ELAGV</name>
<protein>
    <submittedName>
        <fullName evidence="11">Uncharacterized protein LOC105059810</fullName>
    </submittedName>
</protein>
<reference evidence="11" key="1">
    <citation type="submission" date="2025-08" db="UniProtKB">
        <authorList>
            <consortium name="RefSeq"/>
        </authorList>
    </citation>
    <scope>IDENTIFICATION</scope>
</reference>
<keyword evidence="6" id="KW-0539">Nucleus</keyword>